<evidence type="ECO:0000313" key="2">
    <source>
        <dbReference type="Proteomes" id="UP001162483"/>
    </source>
</evidence>
<protein>
    <submittedName>
        <fullName evidence="1">Uncharacterized protein</fullName>
    </submittedName>
</protein>
<sequence length="38" mass="4362">MICQSALVVIYAVLQLDFESYARTASGSMEFRKFQVRC</sequence>
<dbReference type="EMBL" id="CATNWA010000063">
    <property type="protein sequence ID" value="CAI9532552.1"/>
    <property type="molecule type" value="Genomic_DNA"/>
</dbReference>
<reference evidence="1" key="1">
    <citation type="submission" date="2023-05" db="EMBL/GenBank/DDBJ databases">
        <authorList>
            <person name="Stuckert A."/>
        </authorList>
    </citation>
    <scope>NUCLEOTIDE SEQUENCE</scope>
</reference>
<organism evidence="1 2">
    <name type="scientific">Staurois parvus</name>
    <dbReference type="NCBI Taxonomy" id="386267"/>
    <lineage>
        <taxon>Eukaryota</taxon>
        <taxon>Metazoa</taxon>
        <taxon>Chordata</taxon>
        <taxon>Craniata</taxon>
        <taxon>Vertebrata</taxon>
        <taxon>Euteleostomi</taxon>
        <taxon>Amphibia</taxon>
        <taxon>Batrachia</taxon>
        <taxon>Anura</taxon>
        <taxon>Neobatrachia</taxon>
        <taxon>Ranoidea</taxon>
        <taxon>Ranidae</taxon>
        <taxon>Staurois</taxon>
    </lineage>
</organism>
<proteinExistence type="predicted"/>
<evidence type="ECO:0000313" key="1">
    <source>
        <dbReference type="EMBL" id="CAI9532552.1"/>
    </source>
</evidence>
<keyword evidence="2" id="KW-1185">Reference proteome</keyword>
<gene>
    <name evidence="1" type="ORF">SPARVUS_LOCUS232854</name>
</gene>
<comment type="caution">
    <text evidence="1">The sequence shown here is derived from an EMBL/GenBank/DDBJ whole genome shotgun (WGS) entry which is preliminary data.</text>
</comment>
<feature type="non-terminal residue" evidence="1">
    <location>
        <position position="38"/>
    </location>
</feature>
<name>A0ABN9AAR7_9NEOB</name>
<dbReference type="Proteomes" id="UP001162483">
    <property type="component" value="Unassembled WGS sequence"/>
</dbReference>
<accession>A0ABN9AAR7</accession>